<gene>
    <name evidence="5" type="ORF">ABW01_12785</name>
</gene>
<dbReference type="PANTHER" id="PTHR12302">
    <property type="entry name" value="EBNA2 BINDING PROTEIN P100"/>
    <property type="match status" value="1"/>
</dbReference>
<evidence type="ECO:0000256" key="1">
    <source>
        <dbReference type="ARBA" id="ARBA00022722"/>
    </source>
</evidence>
<dbReference type="AlphaFoldDB" id="A0A0J1HX60"/>
<dbReference type="InterPro" id="IPR016071">
    <property type="entry name" value="Staphylococal_nuclease_OB-fold"/>
</dbReference>
<organism evidence="5 6">
    <name type="scientific">Bacillus anthracis</name>
    <name type="common">anthrax bacterium</name>
    <dbReference type="NCBI Taxonomy" id="1392"/>
    <lineage>
        <taxon>Bacteria</taxon>
        <taxon>Bacillati</taxon>
        <taxon>Bacillota</taxon>
        <taxon>Bacilli</taxon>
        <taxon>Bacillales</taxon>
        <taxon>Bacillaceae</taxon>
        <taxon>Bacillus</taxon>
        <taxon>Bacillus cereus group</taxon>
    </lineage>
</organism>
<dbReference type="RefSeq" id="WP_016121562.1">
    <property type="nucleotide sequence ID" value="NZ_LDPG01000007.1"/>
</dbReference>
<dbReference type="SUPFAM" id="SSF50199">
    <property type="entry name" value="Staphylococcal nuclease"/>
    <property type="match status" value="1"/>
</dbReference>
<name>A0A0J1HX60_BACAN</name>
<evidence type="ECO:0000256" key="3">
    <source>
        <dbReference type="ARBA" id="ARBA00022801"/>
    </source>
</evidence>
<dbReference type="Gene3D" id="2.40.50.90">
    <property type="match status" value="1"/>
</dbReference>
<evidence type="ECO:0000313" key="5">
    <source>
        <dbReference type="EMBL" id="KLV18254.1"/>
    </source>
</evidence>
<dbReference type="PROSITE" id="PS50830">
    <property type="entry name" value="TNASE_3"/>
    <property type="match status" value="1"/>
</dbReference>
<keyword evidence="2" id="KW-0255">Endonuclease</keyword>
<dbReference type="GO" id="GO:0016787">
    <property type="term" value="F:hydrolase activity"/>
    <property type="evidence" value="ECO:0007669"/>
    <property type="project" value="UniProtKB-KW"/>
</dbReference>
<evidence type="ECO:0000259" key="4">
    <source>
        <dbReference type="PROSITE" id="PS50830"/>
    </source>
</evidence>
<dbReference type="InterPro" id="IPR035437">
    <property type="entry name" value="SNase_OB-fold_sf"/>
</dbReference>
<evidence type="ECO:0000313" key="6">
    <source>
        <dbReference type="Proteomes" id="UP000035904"/>
    </source>
</evidence>
<comment type="caution">
    <text evidence="5">The sequence shown here is derived from an EMBL/GenBank/DDBJ whole genome shotgun (WGS) entry which is preliminary data.</text>
</comment>
<dbReference type="GO" id="GO:0004519">
    <property type="term" value="F:endonuclease activity"/>
    <property type="evidence" value="ECO:0007669"/>
    <property type="project" value="UniProtKB-KW"/>
</dbReference>
<protein>
    <submittedName>
        <fullName evidence="5">Thermonuclease</fullName>
    </submittedName>
</protein>
<dbReference type="Pfam" id="PF00565">
    <property type="entry name" value="SNase"/>
    <property type="match status" value="1"/>
</dbReference>
<accession>A0A0J1HX60</accession>
<proteinExistence type="predicted"/>
<keyword evidence="3" id="KW-0378">Hydrolase</keyword>
<dbReference type="SMART" id="SM00318">
    <property type="entry name" value="SNc"/>
    <property type="match status" value="1"/>
</dbReference>
<dbReference type="PATRIC" id="fig|1392.242.peg.5577"/>
<feature type="domain" description="TNase-like" evidence="4">
    <location>
        <begin position="63"/>
        <end position="205"/>
    </location>
</feature>
<evidence type="ECO:0000256" key="2">
    <source>
        <dbReference type="ARBA" id="ARBA00022759"/>
    </source>
</evidence>
<reference evidence="5 6" key="1">
    <citation type="submission" date="2015-05" db="EMBL/GenBank/DDBJ databases">
        <title>Whole genome sequence and identification of bacterial endophytes from Costus igneus.</title>
        <authorList>
            <person name="Lee Y.P."/>
            <person name="Gan H.M."/>
            <person name="Eng W."/>
            <person name="Wheatley M.S."/>
            <person name="Caraballo A."/>
            <person name="Polter S."/>
            <person name="Savka M.A."/>
            <person name="Hudson A.O."/>
        </authorList>
    </citation>
    <scope>NUCLEOTIDE SEQUENCE [LARGE SCALE GENOMIC DNA]</scope>
    <source>
        <strain evidence="5 6">RIT375</strain>
    </source>
</reference>
<sequence>MKKIIFIILSLIILLVGCTSENVGSLNNLESKAKEVKGKISELEGNLSKNSNNTTLNSNSEVKRDFARVISVTDGDTITVSLLSNSENGIGIKGKRFQIRFLGIDTPESKKKGVPIQPGAIEASNRVKQLLTGKKIYIEYEPNNTIDKFDRVLAYVFMDDILVQELLLKEGLGIVRYTNKNTRYYERLKQAETEAKNKGIGVWGIKGYVENGKYNMSK</sequence>
<keyword evidence="1" id="KW-0540">Nuclease</keyword>
<dbReference type="Proteomes" id="UP000035904">
    <property type="component" value="Unassembled WGS sequence"/>
</dbReference>
<dbReference type="EMBL" id="LDPG01000007">
    <property type="protein sequence ID" value="KLV18254.1"/>
    <property type="molecule type" value="Genomic_DNA"/>
</dbReference>
<dbReference type="PROSITE" id="PS51257">
    <property type="entry name" value="PROKAR_LIPOPROTEIN"/>
    <property type="match status" value="1"/>
</dbReference>
<dbReference type="PANTHER" id="PTHR12302:SF3">
    <property type="entry name" value="SERINE_THREONINE-PROTEIN KINASE 31"/>
    <property type="match status" value="1"/>
</dbReference>